<evidence type="ECO:0000256" key="1">
    <source>
        <dbReference type="SAM" id="MobiDB-lite"/>
    </source>
</evidence>
<dbReference type="EMBL" id="JABSTU010000009">
    <property type="protein sequence ID" value="KAH8022281.1"/>
    <property type="molecule type" value="Genomic_DNA"/>
</dbReference>
<reference evidence="3" key="1">
    <citation type="journal article" date="2020" name="Cell">
        <title>Large-Scale Comparative Analyses of Tick Genomes Elucidate Their Genetic Diversity and Vector Capacities.</title>
        <authorList>
            <consortium name="Tick Genome and Microbiome Consortium (TIGMIC)"/>
            <person name="Jia N."/>
            <person name="Wang J."/>
            <person name="Shi W."/>
            <person name="Du L."/>
            <person name="Sun Y."/>
            <person name="Zhan W."/>
            <person name="Jiang J.F."/>
            <person name="Wang Q."/>
            <person name="Zhang B."/>
            <person name="Ji P."/>
            <person name="Bell-Sakyi L."/>
            <person name="Cui X.M."/>
            <person name="Yuan T.T."/>
            <person name="Jiang B.G."/>
            <person name="Yang W.F."/>
            <person name="Lam T.T."/>
            <person name="Chang Q.C."/>
            <person name="Ding S.J."/>
            <person name="Wang X.J."/>
            <person name="Zhu J.G."/>
            <person name="Ruan X.D."/>
            <person name="Zhao L."/>
            <person name="Wei J.T."/>
            <person name="Ye R.Z."/>
            <person name="Que T.C."/>
            <person name="Du C.H."/>
            <person name="Zhou Y.H."/>
            <person name="Cheng J.X."/>
            <person name="Dai P.F."/>
            <person name="Guo W.B."/>
            <person name="Han X.H."/>
            <person name="Huang E.J."/>
            <person name="Li L.F."/>
            <person name="Wei W."/>
            <person name="Gao Y.C."/>
            <person name="Liu J.Z."/>
            <person name="Shao H.Z."/>
            <person name="Wang X."/>
            <person name="Wang C.C."/>
            <person name="Yang T.C."/>
            <person name="Huo Q.B."/>
            <person name="Li W."/>
            <person name="Chen H.Y."/>
            <person name="Chen S.E."/>
            <person name="Zhou L.G."/>
            <person name="Ni X.B."/>
            <person name="Tian J.H."/>
            <person name="Sheng Y."/>
            <person name="Liu T."/>
            <person name="Pan Y.S."/>
            <person name="Xia L.Y."/>
            <person name="Li J."/>
            <person name="Zhao F."/>
            <person name="Cao W.C."/>
        </authorList>
    </citation>
    <scope>NUCLEOTIDE SEQUENCE</scope>
    <source>
        <strain evidence="3">Rmic-2018</strain>
    </source>
</reference>
<gene>
    <name evidence="3" type="ORF">HPB51_023168</name>
</gene>
<keyword evidence="2" id="KW-0812">Transmembrane</keyword>
<evidence type="ECO:0000256" key="2">
    <source>
        <dbReference type="SAM" id="Phobius"/>
    </source>
</evidence>
<feature type="region of interest" description="Disordered" evidence="1">
    <location>
        <begin position="1"/>
        <end position="26"/>
    </location>
</feature>
<keyword evidence="2" id="KW-1133">Transmembrane helix</keyword>
<evidence type="ECO:0000313" key="4">
    <source>
        <dbReference type="Proteomes" id="UP000821866"/>
    </source>
</evidence>
<name>A0A9J6DKB1_RHIMP</name>
<evidence type="ECO:0000313" key="3">
    <source>
        <dbReference type="EMBL" id="KAH8022281.1"/>
    </source>
</evidence>
<accession>A0A9J6DKB1</accession>
<dbReference type="InterPro" id="IPR036880">
    <property type="entry name" value="Kunitz_BPTI_sf"/>
</dbReference>
<dbReference type="GO" id="GO:0004867">
    <property type="term" value="F:serine-type endopeptidase inhibitor activity"/>
    <property type="evidence" value="ECO:0007669"/>
    <property type="project" value="InterPro"/>
</dbReference>
<sequence length="568" mass="63216">MLVQARVVEREQSKTPAGSRGLTEDSLSIHSVELHTTMDEAPLSGASFPSSLSCESAAAWAPCESRHSLRQHRAAPESPSGEDRGGERRFHRDTNGMVGPSRSGTSQALDCDESTIECSSEWQPPSDQFYQVYSESTPSIFLRNSLRSVGRSRSSSHDIGRSVRSSLRSNSAIWDRKVSASTLLGSANETRSETDKWRLQPRPDGVPGVIRDVRANWSEWFRASYMWYAMMALMAAVLLTAVAAVFLDLHLAAELTGEEQFTVADWHESHHATESRIVSPTGSFAASHDVKISTWRPRKGHRAMNVANKHGGGVSVIDGAEASGLGQPIVAVGSGTNATADEYDDDDIEKVLPPIRERSTNRCGDALYAFCGVLYHWYHYRASTDQCVFTVTEPVRVCNHSPHRFATMDECRRLCVVEGIYDFVEERPETCSGGPLFAPCTWLDVKPTWAIFNGERCVRWPFPDGLCPARNNSAVFKSRRECANRCLSAVEEKDASTSGDPCPVGPGPAEVCRPEVLRFPYFSHHSANECFEASEEFLRNRRCLTTPTIFPDEEKCRQQCIRKTRRRR</sequence>
<proteinExistence type="predicted"/>
<keyword evidence="2" id="KW-0472">Membrane</keyword>
<keyword evidence="4" id="KW-1185">Reference proteome</keyword>
<feature type="region of interest" description="Disordered" evidence="1">
    <location>
        <begin position="67"/>
        <end position="122"/>
    </location>
</feature>
<reference evidence="3" key="2">
    <citation type="submission" date="2021-09" db="EMBL/GenBank/DDBJ databases">
        <authorList>
            <person name="Jia N."/>
            <person name="Wang J."/>
            <person name="Shi W."/>
            <person name="Du L."/>
            <person name="Sun Y."/>
            <person name="Zhan W."/>
            <person name="Jiang J."/>
            <person name="Wang Q."/>
            <person name="Zhang B."/>
            <person name="Ji P."/>
            <person name="Sakyi L.B."/>
            <person name="Cui X."/>
            <person name="Yuan T."/>
            <person name="Jiang B."/>
            <person name="Yang W."/>
            <person name="Lam T.T.-Y."/>
            <person name="Chang Q."/>
            <person name="Ding S."/>
            <person name="Wang X."/>
            <person name="Zhu J."/>
            <person name="Ruan X."/>
            <person name="Zhao L."/>
            <person name="Wei J."/>
            <person name="Que T."/>
            <person name="Du C."/>
            <person name="Cheng J."/>
            <person name="Dai P."/>
            <person name="Han X."/>
            <person name="Huang E."/>
            <person name="Gao Y."/>
            <person name="Liu J."/>
            <person name="Shao H."/>
            <person name="Ye R."/>
            <person name="Li L."/>
            <person name="Wei W."/>
            <person name="Wang X."/>
            <person name="Wang C."/>
            <person name="Huo Q."/>
            <person name="Li W."/>
            <person name="Guo W."/>
            <person name="Chen H."/>
            <person name="Chen S."/>
            <person name="Zhou L."/>
            <person name="Zhou L."/>
            <person name="Ni X."/>
            <person name="Tian J."/>
            <person name="Zhou Y."/>
            <person name="Sheng Y."/>
            <person name="Liu T."/>
            <person name="Pan Y."/>
            <person name="Xia L."/>
            <person name="Li J."/>
            <person name="Zhao F."/>
            <person name="Cao W."/>
        </authorList>
    </citation>
    <scope>NUCLEOTIDE SEQUENCE</scope>
    <source>
        <strain evidence="3">Rmic-2018</strain>
        <tissue evidence="3">Larvae</tissue>
    </source>
</reference>
<feature type="transmembrane region" description="Helical" evidence="2">
    <location>
        <begin position="225"/>
        <end position="247"/>
    </location>
</feature>
<organism evidence="3 4">
    <name type="scientific">Rhipicephalus microplus</name>
    <name type="common">Cattle tick</name>
    <name type="synonym">Boophilus microplus</name>
    <dbReference type="NCBI Taxonomy" id="6941"/>
    <lineage>
        <taxon>Eukaryota</taxon>
        <taxon>Metazoa</taxon>
        <taxon>Ecdysozoa</taxon>
        <taxon>Arthropoda</taxon>
        <taxon>Chelicerata</taxon>
        <taxon>Arachnida</taxon>
        <taxon>Acari</taxon>
        <taxon>Parasitiformes</taxon>
        <taxon>Ixodida</taxon>
        <taxon>Ixodoidea</taxon>
        <taxon>Ixodidae</taxon>
        <taxon>Rhipicephalinae</taxon>
        <taxon>Rhipicephalus</taxon>
        <taxon>Boophilus</taxon>
    </lineage>
</organism>
<protein>
    <submittedName>
        <fullName evidence="3">Uncharacterized protein</fullName>
    </submittedName>
</protein>
<comment type="caution">
    <text evidence="3">The sequence shown here is derived from an EMBL/GenBank/DDBJ whole genome shotgun (WGS) entry which is preliminary data.</text>
</comment>
<dbReference type="SUPFAM" id="SSF57362">
    <property type="entry name" value="BPTI-like"/>
    <property type="match status" value="1"/>
</dbReference>
<dbReference type="AlphaFoldDB" id="A0A9J6DKB1"/>
<feature type="compositionally biased region" description="Basic and acidic residues" evidence="1">
    <location>
        <begin position="81"/>
        <end position="94"/>
    </location>
</feature>
<dbReference type="Proteomes" id="UP000821866">
    <property type="component" value="Chromosome 7"/>
</dbReference>